<feature type="transmembrane region" description="Helical" evidence="6">
    <location>
        <begin position="144"/>
        <end position="170"/>
    </location>
</feature>
<dbReference type="SUPFAM" id="SSF103473">
    <property type="entry name" value="MFS general substrate transporter"/>
    <property type="match status" value="1"/>
</dbReference>
<evidence type="ECO:0000256" key="3">
    <source>
        <dbReference type="ARBA" id="ARBA00022692"/>
    </source>
</evidence>
<dbReference type="PROSITE" id="PS50850">
    <property type="entry name" value="MFS"/>
    <property type="match status" value="1"/>
</dbReference>
<evidence type="ECO:0000313" key="8">
    <source>
        <dbReference type="EMBL" id="GAA0214230.1"/>
    </source>
</evidence>
<keyword evidence="3 6" id="KW-0812">Transmembrane</keyword>
<evidence type="ECO:0000256" key="1">
    <source>
        <dbReference type="ARBA" id="ARBA00004651"/>
    </source>
</evidence>
<gene>
    <name evidence="8" type="ORF">GCM10008964_02200</name>
</gene>
<dbReference type="EMBL" id="BAAADG010000001">
    <property type="protein sequence ID" value="GAA0214230.1"/>
    <property type="molecule type" value="Genomic_DNA"/>
</dbReference>
<dbReference type="PANTHER" id="PTHR43124">
    <property type="entry name" value="PURINE EFFLUX PUMP PBUE"/>
    <property type="match status" value="1"/>
</dbReference>
<keyword evidence="5 6" id="KW-0472">Membrane</keyword>
<feature type="transmembrane region" description="Helical" evidence="6">
    <location>
        <begin position="220"/>
        <end position="244"/>
    </location>
</feature>
<proteinExistence type="predicted"/>
<evidence type="ECO:0000259" key="7">
    <source>
        <dbReference type="PROSITE" id="PS50850"/>
    </source>
</evidence>
<comment type="caution">
    <text evidence="8">The sequence shown here is derived from an EMBL/GenBank/DDBJ whole genome shotgun (WGS) entry which is preliminary data.</text>
</comment>
<dbReference type="Proteomes" id="UP001501476">
    <property type="component" value="Unassembled WGS sequence"/>
</dbReference>
<feature type="transmembrane region" description="Helical" evidence="6">
    <location>
        <begin position="86"/>
        <end position="116"/>
    </location>
</feature>
<reference evidence="9" key="1">
    <citation type="journal article" date="2019" name="Int. J. Syst. Evol. Microbiol.">
        <title>The Global Catalogue of Microorganisms (GCM) 10K type strain sequencing project: providing services to taxonomists for standard genome sequencing and annotation.</title>
        <authorList>
            <consortium name="The Broad Institute Genomics Platform"/>
            <consortium name="The Broad Institute Genome Sequencing Center for Infectious Disease"/>
            <person name="Wu L."/>
            <person name="Ma J."/>
        </authorList>
    </citation>
    <scope>NUCLEOTIDE SEQUENCE [LARGE SCALE GENOMIC DNA]</scope>
    <source>
        <strain evidence="9">JCM 6886</strain>
    </source>
</reference>
<evidence type="ECO:0000256" key="2">
    <source>
        <dbReference type="ARBA" id="ARBA00022475"/>
    </source>
</evidence>
<keyword evidence="4 6" id="KW-1133">Transmembrane helix</keyword>
<organism evidence="8 9">
    <name type="scientific">Methylophaga marina</name>
    <dbReference type="NCBI Taxonomy" id="45495"/>
    <lineage>
        <taxon>Bacteria</taxon>
        <taxon>Pseudomonadati</taxon>
        <taxon>Pseudomonadota</taxon>
        <taxon>Gammaproteobacteria</taxon>
        <taxon>Thiotrichales</taxon>
        <taxon>Piscirickettsiaceae</taxon>
        <taxon>Methylophaga</taxon>
    </lineage>
</organism>
<comment type="subcellular location">
    <subcellularLocation>
        <location evidence="1">Cell membrane</location>
        <topology evidence="1">Multi-pass membrane protein</topology>
    </subcellularLocation>
</comment>
<dbReference type="Pfam" id="PF07690">
    <property type="entry name" value="MFS_1"/>
    <property type="match status" value="1"/>
</dbReference>
<evidence type="ECO:0000256" key="5">
    <source>
        <dbReference type="ARBA" id="ARBA00023136"/>
    </source>
</evidence>
<evidence type="ECO:0000256" key="6">
    <source>
        <dbReference type="SAM" id="Phobius"/>
    </source>
</evidence>
<dbReference type="RefSeq" id="WP_343749485.1">
    <property type="nucleotide sequence ID" value="NZ_BAAADG010000001.1"/>
</dbReference>
<evidence type="ECO:0000313" key="9">
    <source>
        <dbReference type="Proteomes" id="UP001501476"/>
    </source>
</evidence>
<accession>A0ABP3CSD5</accession>
<dbReference type="PANTHER" id="PTHR43124:SF3">
    <property type="entry name" value="CHLORAMPHENICOL EFFLUX PUMP RV0191"/>
    <property type="match status" value="1"/>
</dbReference>
<evidence type="ECO:0000256" key="4">
    <source>
        <dbReference type="ARBA" id="ARBA00022989"/>
    </source>
</evidence>
<feature type="domain" description="Major facilitator superfamily (MFS) profile" evidence="7">
    <location>
        <begin position="19"/>
        <end position="400"/>
    </location>
</feature>
<feature type="transmembrane region" description="Helical" evidence="6">
    <location>
        <begin position="20"/>
        <end position="41"/>
    </location>
</feature>
<feature type="transmembrane region" description="Helical" evidence="6">
    <location>
        <begin position="53"/>
        <end position="74"/>
    </location>
</feature>
<keyword evidence="2" id="KW-1003">Cell membrane</keyword>
<feature type="transmembrane region" description="Helical" evidence="6">
    <location>
        <begin position="176"/>
        <end position="199"/>
    </location>
</feature>
<dbReference type="InterPro" id="IPR050189">
    <property type="entry name" value="MFS_Efflux_Transporters"/>
</dbReference>
<protein>
    <submittedName>
        <fullName evidence="8">MFS transporter</fullName>
    </submittedName>
</protein>
<sequence>MDSDIRLSYAGLLKNHFGLIAAAYLAVFTGNLGQSFFIGLFRTDISEYLNISAGEFGSIYAVITMISGFLVMHFGPKIDWIAPRRYVLSVLIVLTIGVLMLTLSPWWGLCVFGLGLQRLCGQGLMTHFGSTLAGREFSTNRGKALGLVTLGMPTGEIILPPIIALMAVSFSWQQVWWSILAVLIGLWALLILFVDWPPAPRQKNEHKQHKDAGPSPTRDLRFWLLLPMLMVLPITLTGIFIYQAQMTKDLLASPTTYALALTGLGIARFPGALLGGRWIDEYGATTLAKLYLIPFALALLIAATVGGDMGIWILMLGAGTALGMSSPIGDTLLVRLWGRDHLGQVRSLKSAFLVFSTGIAPAFLGFMIDAGVTFQSILLGMLTFLIMAWILAQGPIKEAHQSSEI</sequence>
<feature type="transmembrane region" description="Helical" evidence="6">
    <location>
        <begin position="287"/>
        <end position="305"/>
    </location>
</feature>
<feature type="transmembrane region" description="Helical" evidence="6">
    <location>
        <begin position="374"/>
        <end position="392"/>
    </location>
</feature>
<keyword evidence="9" id="KW-1185">Reference proteome</keyword>
<dbReference type="InterPro" id="IPR036259">
    <property type="entry name" value="MFS_trans_sf"/>
</dbReference>
<dbReference type="InterPro" id="IPR020846">
    <property type="entry name" value="MFS_dom"/>
</dbReference>
<dbReference type="InterPro" id="IPR011701">
    <property type="entry name" value="MFS"/>
</dbReference>
<dbReference type="Gene3D" id="1.20.1250.20">
    <property type="entry name" value="MFS general substrate transporter like domains"/>
    <property type="match status" value="1"/>
</dbReference>
<feature type="transmembrane region" description="Helical" evidence="6">
    <location>
        <begin position="256"/>
        <end position="275"/>
    </location>
</feature>
<name>A0ABP3CSD5_9GAMM</name>